<reference evidence="1" key="1">
    <citation type="journal article" date="2020" name="Stud. Mycol.">
        <title>101 Dothideomycetes genomes: a test case for predicting lifestyles and emergence of pathogens.</title>
        <authorList>
            <person name="Haridas S."/>
            <person name="Albert R."/>
            <person name="Binder M."/>
            <person name="Bloem J."/>
            <person name="Labutti K."/>
            <person name="Salamov A."/>
            <person name="Andreopoulos B."/>
            <person name="Baker S."/>
            <person name="Barry K."/>
            <person name="Bills G."/>
            <person name="Bluhm B."/>
            <person name="Cannon C."/>
            <person name="Castanera R."/>
            <person name="Culley D."/>
            <person name="Daum C."/>
            <person name="Ezra D."/>
            <person name="Gonzalez J."/>
            <person name="Henrissat B."/>
            <person name="Kuo A."/>
            <person name="Liang C."/>
            <person name="Lipzen A."/>
            <person name="Lutzoni F."/>
            <person name="Magnuson J."/>
            <person name="Mondo S."/>
            <person name="Nolan M."/>
            <person name="Ohm R."/>
            <person name="Pangilinan J."/>
            <person name="Park H.-J."/>
            <person name="Ramirez L."/>
            <person name="Alfaro M."/>
            <person name="Sun H."/>
            <person name="Tritt A."/>
            <person name="Yoshinaga Y."/>
            <person name="Zwiers L.-H."/>
            <person name="Turgeon B."/>
            <person name="Goodwin S."/>
            <person name="Spatafora J."/>
            <person name="Crous P."/>
            <person name="Grigoriev I."/>
        </authorList>
    </citation>
    <scope>NUCLEOTIDE SEQUENCE</scope>
    <source>
        <strain evidence="1">ATCC 200398</strain>
    </source>
</reference>
<accession>A0ACB6QJ79</accession>
<evidence type="ECO:0000313" key="2">
    <source>
        <dbReference type="Proteomes" id="UP000799755"/>
    </source>
</evidence>
<evidence type="ECO:0000313" key="1">
    <source>
        <dbReference type="EMBL" id="KAF2466570.1"/>
    </source>
</evidence>
<proteinExistence type="predicted"/>
<name>A0ACB6QJ79_9PLEO</name>
<sequence length="402" mass="45467">MSAIKQYKISVPDTAIETLRKKLELAVLPGQTKFSNDWKYGTPLNDIRRIVEHWQQKFNWRQIEAKLNELPQFTTKISVDGHEDSLEIHFIHQKGADANSIPLLFCHGWAGSFLEVTKVLPLLTSRVDGSEQTFHVVAPSMPNCGFSQRTSNPGFGVLQYAEVCHKLMLQLGYEKYVTQGGDWGFLITRALGILYPSHVLASHLNFILTSPPSPLSTPLLVLQYLTGRYTASEKAGLERSQWFRTEGSGYNQIQSTKPHTLGFALADSPVALLAWIYEKLHDWTDHYSWNDEEVLTWISIYLFSRAGADASIRLYYEILNPVDPSAKMESFMKWNNTPLGLSYFPRDVVVLPSSWGRTLGPVVFEKRHDKGGHFAAYEKPEMLADDIRKMISNGEISLANTA</sequence>
<dbReference type="Proteomes" id="UP000799755">
    <property type="component" value="Unassembled WGS sequence"/>
</dbReference>
<keyword evidence="2" id="KW-1185">Reference proteome</keyword>
<keyword evidence="1" id="KW-0378">Hydrolase</keyword>
<dbReference type="EMBL" id="MU003524">
    <property type="protein sequence ID" value="KAF2466570.1"/>
    <property type="molecule type" value="Genomic_DNA"/>
</dbReference>
<gene>
    <name evidence="1" type="ORF">BDR25DRAFT_76355</name>
</gene>
<comment type="caution">
    <text evidence="1">The sequence shown here is derived from an EMBL/GenBank/DDBJ whole genome shotgun (WGS) entry which is preliminary data.</text>
</comment>
<organism evidence="1 2">
    <name type="scientific">Lindgomyces ingoldianus</name>
    <dbReference type="NCBI Taxonomy" id="673940"/>
    <lineage>
        <taxon>Eukaryota</taxon>
        <taxon>Fungi</taxon>
        <taxon>Dikarya</taxon>
        <taxon>Ascomycota</taxon>
        <taxon>Pezizomycotina</taxon>
        <taxon>Dothideomycetes</taxon>
        <taxon>Pleosporomycetidae</taxon>
        <taxon>Pleosporales</taxon>
        <taxon>Lindgomycetaceae</taxon>
        <taxon>Lindgomyces</taxon>
    </lineage>
</organism>
<protein>
    <submittedName>
        <fullName evidence="1">Epoxide hydrolase 1</fullName>
    </submittedName>
</protein>